<evidence type="ECO:0000313" key="5">
    <source>
        <dbReference type="EMBL" id="MDD7969102.1"/>
    </source>
</evidence>
<evidence type="ECO:0000256" key="1">
    <source>
        <dbReference type="ARBA" id="ARBA00022630"/>
    </source>
</evidence>
<dbReference type="InterPro" id="IPR036318">
    <property type="entry name" value="FAD-bd_PCMH-like_sf"/>
</dbReference>
<keyword evidence="1" id="KW-0285">Flavoprotein</keyword>
<dbReference type="SMART" id="SM01092">
    <property type="entry name" value="CO_deh_flav_C"/>
    <property type="match status" value="1"/>
</dbReference>
<dbReference type="EMBL" id="JAQZAO010000019">
    <property type="protein sequence ID" value="MDD7969102.1"/>
    <property type="molecule type" value="Genomic_DNA"/>
</dbReference>
<reference evidence="5 6" key="1">
    <citation type="submission" date="2023-02" db="EMBL/GenBank/DDBJ databases">
        <title>Genome sequencing required for Actinomycetospora new species description.</title>
        <authorList>
            <person name="Saimee Y."/>
            <person name="Duangmal K."/>
        </authorList>
    </citation>
    <scope>NUCLEOTIDE SEQUENCE [LARGE SCALE GENOMIC DNA]</scope>
    <source>
        <strain evidence="5 6">DW7H6</strain>
    </source>
</reference>
<dbReference type="InterPro" id="IPR005107">
    <property type="entry name" value="CO_DH_flav_C"/>
</dbReference>
<accession>A0ABT5T1X0</accession>
<sequence length="289" mass="30163">MIPAQFDYVRPTTVEEAIQALRDGGDDAKLLAGGQSLLPVLRLRMADPSLIIDLGGIPELKGVREEGNEVVVGAMTSHYDVTRDDTLRQHVALIQEATKTVADPQVRHKGTLGGALAHADPAGDLAAPALALDAQFVIAGPSQDGSGTGTRTVGAADFFEDYFTTAIGEGELLTEIRFPKYTGWGARYEKFNRVAQAWSIVAVAATVKVDGGTISDARIGLTNMAGTPVRARAVESALVGQSATEENVRKAAQAAAEGTSPTADADAGSDYREHLARVLTGRAVLAAAG</sequence>
<proteinExistence type="predicted"/>
<organism evidence="5 6">
    <name type="scientific">Actinomycetospora lemnae</name>
    <dbReference type="NCBI Taxonomy" id="3019891"/>
    <lineage>
        <taxon>Bacteria</taxon>
        <taxon>Bacillati</taxon>
        <taxon>Actinomycetota</taxon>
        <taxon>Actinomycetes</taxon>
        <taxon>Pseudonocardiales</taxon>
        <taxon>Pseudonocardiaceae</taxon>
        <taxon>Actinomycetospora</taxon>
    </lineage>
</organism>
<dbReference type="InterPro" id="IPR002346">
    <property type="entry name" value="Mopterin_DH_FAD-bd"/>
</dbReference>
<dbReference type="Proteomes" id="UP001300763">
    <property type="component" value="Unassembled WGS sequence"/>
</dbReference>
<evidence type="ECO:0000256" key="2">
    <source>
        <dbReference type="ARBA" id="ARBA00022827"/>
    </source>
</evidence>
<dbReference type="InterPro" id="IPR051312">
    <property type="entry name" value="Diverse_Substr_Oxidored"/>
</dbReference>
<dbReference type="Gene3D" id="3.30.43.10">
    <property type="entry name" value="Uridine Diphospho-n-acetylenolpyruvylglucosamine Reductase, domain 2"/>
    <property type="match status" value="1"/>
</dbReference>
<dbReference type="InterPro" id="IPR036683">
    <property type="entry name" value="CO_DH_flav_C_dom_sf"/>
</dbReference>
<gene>
    <name evidence="5" type="ORF">PGB27_27480</name>
</gene>
<dbReference type="Gene3D" id="3.30.465.10">
    <property type="match status" value="1"/>
</dbReference>
<comment type="caution">
    <text evidence="5">The sequence shown here is derived from an EMBL/GenBank/DDBJ whole genome shotgun (WGS) entry which is preliminary data.</text>
</comment>
<dbReference type="Pfam" id="PF00941">
    <property type="entry name" value="FAD_binding_5"/>
    <property type="match status" value="1"/>
</dbReference>
<dbReference type="PANTHER" id="PTHR42659">
    <property type="entry name" value="XANTHINE DEHYDROGENASE SUBUNIT C-RELATED"/>
    <property type="match status" value="1"/>
</dbReference>
<dbReference type="InterPro" id="IPR016166">
    <property type="entry name" value="FAD-bd_PCMH"/>
</dbReference>
<evidence type="ECO:0000256" key="3">
    <source>
        <dbReference type="ARBA" id="ARBA00023002"/>
    </source>
</evidence>
<keyword evidence="2" id="KW-0274">FAD</keyword>
<dbReference type="RefSeq" id="WP_274203635.1">
    <property type="nucleotide sequence ID" value="NZ_JAQZAO010000019.1"/>
</dbReference>
<keyword evidence="3" id="KW-0560">Oxidoreductase</keyword>
<evidence type="ECO:0000313" key="6">
    <source>
        <dbReference type="Proteomes" id="UP001300763"/>
    </source>
</evidence>
<dbReference type="InterPro" id="IPR016167">
    <property type="entry name" value="FAD-bd_PCMH_sub1"/>
</dbReference>
<feature type="domain" description="FAD-binding PCMH-type" evidence="4">
    <location>
        <begin position="1"/>
        <end position="183"/>
    </location>
</feature>
<dbReference type="Pfam" id="PF03450">
    <property type="entry name" value="CO_deh_flav_C"/>
    <property type="match status" value="1"/>
</dbReference>
<dbReference type="PROSITE" id="PS51387">
    <property type="entry name" value="FAD_PCMH"/>
    <property type="match status" value="1"/>
</dbReference>
<dbReference type="Gene3D" id="3.30.390.50">
    <property type="entry name" value="CO dehydrogenase flavoprotein, C-terminal domain"/>
    <property type="match status" value="1"/>
</dbReference>
<dbReference type="SUPFAM" id="SSF55447">
    <property type="entry name" value="CO dehydrogenase flavoprotein C-terminal domain-like"/>
    <property type="match status" value="1"/>
</dbReference>
<dbReference type="InterPro" id="IPR016169">
    <property type="entry name" value="FAD-bd_PCMH_sub2"/>
</dbReference>
<protein>
    <submittedName>
        <fullName evidence="5">Xanthine dehydrogenase family protein subunit M</fullName>
    </submittedName>
</protein>
<name>A0ABT5T1X0_9PSEU</name>
<dbReference type="PANTHER" id="PTHR42659:SF2">
    <property type="entry name" value="XANTHINE DEHYDROGENASE SUBUNIT C-RELATED"/>
    <property type="match status" value="1"/>
</dbReference>
<evidence type="ECO:0000259" key="4">
    <source>
        <dbReference type="PROSITE" id="PS51387"/>
    </source>
</evidence>
<keyword evidence="6" id="KW-1185">Reference proteome</keyword>
<dbReference type="SUPFAM" id="SSF56176">
    <property type="entry name" value="FAD-binding/transporter-associated domain-like"/>
    <property type="match status" value="1"/>
</dbReference>